<keyword evidence="13" id="KW-1185">Reference proteome</keyword>
<evidence type="ECO:0000256" key="1">
    <source>
        <dbReference type="ARBA" id="ARBA00001933"/>
    </source>
</evidence>
<dbReference type="InterPro" id="IPR015424">
    <property type="entry name" value="PyrdxlP-dep_Trfase"/>
</dbReference>
<dbReference type="InterPro" id="IPR015422">
    <property type="entry name" value="PyrdxlP-dep_Trfase_small"/>
</dbReference>
<comment type="function">
    <text evidence="2">Catalyzes the removal of elemental sulfur atoms from cysteine to produce alanine. Seems to participate in the biosynthesis of the nitrogenase metalloclusters by providing the inorganic sulfur required for the Fe-S core formation.</text>
</comment>
<dbReference type="Gene3D" id="3.40.640.10">
    <property type="entry name" value="Type I PLP-dependent aspartate aminotransferase-like (Major domain)"/>
    <property type="match status" value="1"/>
</dbReference>
<evidence type="ECO:0000313" key="12">
    <source>
        <dbReference type="EMBL" id="AQS89587.1"/>
    </source>
</evidence>
<evidence type="ECO:0000256" key="5">
    <source>
        <dbReference type="ARBA" id="ARBA00022679"/>
    </source>
</evidence>
<dbReference type="InterPro" id="IPR000192">
    <property type="entry name" value="Aminotrans_V_dom"/>
</dbReference>
<evidence type="ECO:0000256" key="7">
    <source>
        <dbReference type="ARBA" id="ARBA00022898"/>
    </source>
</evidence>
<name>A0A1U9KV66_9PROT</name>
<dbReference type="PANTHER" id="PTHR11601:SF34">
    <property type="entry name" value="CYSTEINE DESULFURASE"/>
    <property type="match status" value="1"/>
</dbReference>
<dbReference type="PIRSF" id="PIRSF005572">
    <property type="entry name" value="NifS"/>
    <property type="match status" value="1"/>
</dbReference>
<proteinExistence type="inferred from homology"/>
<keyword evidence="7" id="KW-0663">Pyridoxal phosphate</keyword>
<evidence type="ECO:0000256" key="4">
    <source>
        <dbReference type="ARBA" id="ARBA00013558"/>
    </source>
</evidence>
<dbReference type="EMBL" id="CP014691">
    <property type="protein sequence ID" value="AQS89587.1"/>
    <property type="molecule type" value="Genomic_DNA"/>
</dbReference>
<comment type="catalytic activity">
    <reaction evidence="10">
        <text>(sulfur carrier)-H + L-cysteine = (sulfur carrier)-SH + L-alanine</text>
        <dbReference type="Rhea" id="RHEA:43892"/>
        <dbReference type="Rhea" id="RHEA-COMP:14737"/>
        <dbReference type="Rhea" id="RHEA-COMP:14739"/>
        <dbReference type="ChEBI" id="CHEBI:29917"/>
        <dbReference type="ChEBI" id="CHEBI:35235"/>
        <dbReference type="ChEBI" id="CHEBI:57972"/>
        <dbReference type="ChEBI" id="CHEBI:64428"/>
        <dbReference type="EC" id="2.8.1.7"/>
    </reaction>
</comment>
<accession>A0A1U9KV66</accession>
<dbReference type="STRING" id="320497.A0U93_14875"/>
<protein>
    <recommendedName>
        <fullName evidence="4">Cysteine desulfurase</fullName>
    </recommendedName>
</protein>
<dbReference type="InterPro" id="IPR016454">
    <property type="entry name" value="Cysteine_dSase"/>
</dbReference>
<keyword evidence="5" id="KW-0808">Transferase</keyword>
<dbReference type="GO" id="GO:0051536">
    <property type="term" value="F:iron-sulfur cluster binding"/>
    <property type="evidence" value="ECO:0007669"/>
    <property type="project" value="UniProtKB-KW"/>
</dbReference>
<evidence type="ECO:0000256" key="9">
    <source>
        <dbReference type="ARBA" id="ARBA00023014"/>
    </source>
</evidence>
<evidence type="ECO:0000313" key="13">
    <source>
        <dbReference type="Proteomes" id="UP000188604"/>
    </source>
</evidence>
<keyword evidence="9" id="KW-0411">Iron-sulfur</keyword>
<evidence type="ECO:0000256" key="10">
    <source>
        <dbReference type="ARBA" id="ARBA00050776"/>
    </source>
</evidence>
<evidence type="ECO:0000259" key="11">
    <source>
        <dbReference type="Pfam" id="PF00266"/>
    </source>
</evidence>
<dbReference type="GO" id="GO:0031071">
    <property type="term" value="F:cysteine desulfurase activity"/>
    <property type="evidence" value="ECO:0007669"/>
    <property type="project" value="UniProtKB-EC"/>
</dbReference>
<dbReference type="Pfam" id="PF00266">
    <property type="entry name" value="Aminotran_5"/>
    <property type="match status" value="1"/>
</dbReference>
<dbReference type="KEGG" id="nch:A0U93_14875"/>
<dbReference type="SUPFAM" id="SSF53383">
    <property type="entry name" value="PLP-dependent transferases"/>
    <property type="match status" value="1"/>
</dbReference>
<dbReference type="GO" id="GO:0046872">
    <property type="term" value="F:metal ion binding"/>
    <property type="evidence" value="ECO:0007669"/>
    <property type="project" value="UniProtKB-KW"/>
</dbReference>
<dbReference type="Gene3D" id="3.90.1150.10">
    <property type="entry name" value="Aspartate Aminotransferase, domain 1"/>
    <property type="match status" value="1"/>
</dbReference>
<evidence type="ECO:0000256" key="3">
    <source>
        <dbReference type="ARBA" id="ARBA00006490"/>
    </source>
</evidence>
<dbReference type="PANTHER" id="PTHR11601">
    <property type="entry name" value="CYSTEINE DESULFURYLASE FAMILY MEMBER"/>
    <property type="match status" value="1"/>
</dbReference>
<reference evidence="12 13" key="1">
    <citation type="submission" date="2016-03" db="EMBL/GenBank/DDBJ databases">
        <title>Acetic acid bacteria sequencing.</title>
        <authorList>
            <person name="Brandt J."/>
            <person name="Jakob F."/>
            <person name="Vogel R.F."/>
        </authorList>
    </citation>
    <scope>NUCLEOTIDE SEQUENCE [LARGE SCALE GENOMIC DNA]</scope>
    <source>
        <strain evidence="12 13">NBRC 101099</strain>
    </source>
</reference>
<keyword evidence="6" id="KW-0479">Metal-binding</keyword>
<dbReference type="InterPro" id="IPR015421">
    <property type="entry name" value="PyrdxlP-dep_Trfase_major"/>
</dbReference>
<dbReference type="Gene3D" id="1.10.260.50">
    <property type="match status" value="1"/>
</dbReference>
<dbReference type="AlphaFoldDB" id="A0A1U9KV66"/>
<evidence type="ECO:0000256" key="2">
    <source>
        <dbReference type="ARBA" id="ARBA00003120"/>
    </source>
</evidence>
<comment type="cofactor">
    <cofactor evidence="1">
        <name>pyridoxal 5'-phosphate</name>
        <dbReference type="ChEBI" id="CHEBI:597326"/>
    </cofactor>
</comment>
<keyword evidence="8" id="KW-0408">Iron</keyword>
<dbReference type="RefSeq" id="WP_077808592.1">
    <property type="nucleotide sequence ID" value="NZ_BJXS01000001.1"/>
</dbReference>
<dbReference type="Proteomes" id="UP000188604">
    <property type="component" value="Chromosome"/>
</dbReference>
<comment type="similarity">
    <text evidence="3">Belongs to the class-V pyridoxal-phosphate-dependent aminotransferase family. NifS/IscS subfamily.</text>
</comment>
<feature type="domain" description="Aminotransferase class V" evidence="11">
    <location>
        <begin position="3"/>
        <end position="348"/>
    </location>
</feature>
<evidence type="ECO:0000256" key="6">
    <source>
        <dbReference type="ARBA" id="ARBA00022723"/>
    </source>
</evidence>
<organism evidence="12 13">
    <name type="scientific">Neoasaia chiangmaiensis</name>
    <dbReference type="NCBI Taxonomy" id="320497"/>
    <lineage>
        <taxon>Bacteria</taxon>
        <taxon>Pseudomonadati</taxon>
        <taxon>Pseudomonadota</taxon>
        <taxon>Alphaproteobacteria</taxon>
        <taxon>Acetobacterales</taxon>
        <taxon>Acetobacteraceae</taxon>
        <taxon>Neoasaia</taxon>
    </lineage>
</organism>
<evidence type="ECO:0000256" key="8">
    <source>
        <dbReference type="ARBA" id="ARBA00023004"/>
    </source>
</evidence>
<gene>
    <name evidence="12" type="ORF">A0U93_14875</name>
</gene>
<sequence>MTVYLDANATEVLRPAALDAMVSASVLAGNPSSVHAAGRAARRVLEDSRTVLGRSFGVDADQVVFTSGGTEANVLAIHAFGQGRPIMIGATEHDAVRQAAPHAVVLPVGRDGVLDRQGLGACLAEAPGAFVCVMAANNETGVLHPLHEVSAICARYGAWLHVDAVQQAGRVPLDFATTRADSMAISGHKFGGPKGAGALLLRESRKVAPLIAGGGQERGRRGGTPALPAIAGMAAALPVALAQDWTVIARLRDAIDVAARQVGAMVAGDGLAPRLPNTTCLVLPNVPAQTQLMALDLAGFAVSAGSACSSGKVTASHVLMAMGLKKLATQAIRVSLPWNVEAAAVDRFIIAYAELAGRLGKRA</sequence>